<dbReference type="GO" id="GO:0005737">
    <property type="term" value="C:cytoplasm"/>
    <property type="evidence" value="ECO:0007669"/>
    <property type="project" value="UniProtKB-SubCell"/>
</dbReference>
<evidence type="ECO:0000256" key="2">
    <source>
        <dbReference type="ARBA" id="ARBA00022490"/>
    </source>
</evidence>
<dbReference type="PANTHER" id="PTHR43152:SF3">
    <property type="entry name" value="UVRABC SYSTEM PROTEIN A"/>
    <property type="match status" value="1"/>
</dbReference>
<keyword evidence="2" id="KW-0963">Cytoplasm</keyword>
<keyword evidence="8" id="KW-0267">Excision nuclease</keyword>
<accession>A0A518IDB2</accession>
<dbReference type="EMBL" id="CP037452">
    <property type="protein sequence ID" value="QDV51087.1"/>
    <property type="molecule type" value="Genomic_DNA"/>
</dbReference>
<keyword evidence="5" id="KW-0227">DNA damage</keyword>
<dbReference type="GO" id="GO:0003677">
    <property type="term" value="F:DNA binding"/>
    <property type="evidence" value="ECO:0007669"/>
    <property type="project" value="UniProtKB-KW"/>
</dbReference>
<comment type="subcellular location">
    <subcellularLocation>
        <location evidence="1">Cytoplasm</location>
    </subcellularLocation>
</comment>
<dbReference type="InterPro" id="IPR017871">
    <property type="entry name" value="ABC_transporter-like_CS"/>
</dbReference>
<comment type="similarity">
    <text evidence="11">Belongs to the ABC transporter superfamily. UvrA family.</text>
</comment>
<dbReference type="Gene3D" id="1.20.1580.10">
    <property type="entry name" value="ABC transporter ATPase like domain"/>
    <property type="match status" value="3"/>
</dbReference>
<organism evidence="15 16">
    <name type="scientific">Gimesia fumaroli</name>
    <dbReference type="NCBI Taxonomy" id="2527976"/>
    <lineage>
        <taxon>Bacteria</taxon>
        <taxon>Pseudomonadati</taxon>
        <taxon>Planctomycetota</taxon>
        <taxon>Planctomycetia</taxon>
        <taxon>Planctomycetales</taxon>
        <taxon>Planctomycetaceae</taxon>
        <taxon>Gimesia</taxon>
    </lineage>
</organism>
<keyword evidence="9" id="KW-0238">DNA-binding</keyword>
<evidence type="ECO:0000256" key="4">
    <source>
        <dbReference type="ARBA" id="ARBA00022741"/>
    </source>
</evidence>
<dbReference type="Gene3D" id="3.30.190.20">
    <property type="match status" value="1"/>
</dbReference>
<keyword evidence="16" id="KW-1185">Reference proteome</keyword>
<dbReference type="GO" id="GO:0004518">
    <property type="term" value="F:nuclease activity"/>
    <property type="evidence" value="ECO:0007669"/>
    <property type="project" value="UniProtKB-KW"/>
</dbReference>
<evidence type="ECO:0000256" key="12">
    <source>
        <dbReference type="ARBA" id="ARBA00039316"/>
    </source>
</evidence>
<evidence type="ECO:0000256" key="10">
    <source>
        <dbReference type="ARBA" id="ARBA00023204"/>
    </source>
</evidence>
<dbReference type="RefSeq" id="WP_145310053.1">
    <property type="nucleotide sequence ID" value="NZ_CP037452.1"/>
</dbReference>
<dbReference type="OrthoDB" id="9809851at2"/>
<evidence type="ECO:0000256" key="3">
    <source>
        <dbReference type="ARBA" id="ARBA00022737"/>
    </source>
</evidence>
<dbReference type="GO" id="GO:0006281">
    <property type="term" value="P:DNA repair"/>
    <property type="evidence" value="ECO:0007669"/>
    <property type="project" value="UniProtKB-KW"/>
</dbReference>
<dbReference type="GO" id="GO:0016887">
    <property type="term" value="F:ATP hydrolysis activity"/>
    <property type="evidence" value="ECO:0007669"/>
    <property type="project" value="InterPro"/>
</dbReference>
<dbReference type="Gene3D" id="3.40.50.300">
    <property type="entry name" value="P-loop containing nucleotide triphosphate hydrolases"/>
    <property type="match status" value="3"/>
</dbReference>
<evidence type="ECO:0000259" key="14">
    <source>
        <dbReference type="PROSITE" id="PS50893"/>
    </source>
</evidence>
<dbReference type="KEGG" id="gfm:Enr17x_31390"/>
<evidence type="ECO:0000256" key="8">
    <source>
        <dbReference type="ARBA" id="ARBA00022881"/>
    </source>
</evidence>
<keyword evidence="4" id="KW-0547">Nucleotide-binding</keyword>
<dbReference type="PROSITE" id="PS50893">
    <property type="entry name" value="ABC_TRANSPORTER_2"/>
    <property type="match status" value="2"/>
</dbReference>
<sequence length="849" mass="94114">MSDQPDNYIRIRGARTHNLKNIDVDIPHHQLTVITGVSGSGKSSLVFDTIHNEGQRRFLENLSPATRQLFSQMQPADVDQISGLPPTISVEQTQRGQSRRSTLATMTEIYDYFRLLYAQLGTVHCSQCDQPLHQQSAEQIVDLILALEDRKKVIVLSPVITAQKGDHTAVLNQITKEGFVRARIDGEIIDVTEAPNLKQTDAHSIDIVIDRIIVKEGIEARLKESVDLALKHGDGACIVSQESETGWSDRFLSTRLACGKCQLSFPDPEPRAFSFNSPYGACSHCQGLGVLEMPRESVQAQLCPACKGARINEYGRSVKLIEQSIDQVVNLSAPEALAWLNEWEKSELNSRNSKDQEIANQLLTPVRSRLEYLTEIGLNYIKLNRPAQTLSGGEHQRARLASFLGAETTGACYILDEPTAGLHANETEKLLQILRRLNQDGNTILVVEHDHDVIKASDYILDLGPQAGEQGGEVIVSGSYHEVIQDQRSFTSRALNTEYKFKSDTGSDQSEGCPELVLKGARLNNLKNLTLHVPLQKLVCVTGVSGCGKSSLILETLVPALKSALKRGESREVSRYDSLDGSEFLQQVKIIDQAPLGQSGRSNPATYCGVWDEIRKLFAKTKLSRMRGYTARRFSFNAKEGRCQNCQGQGYRRVDMQFLPPLYLPCETCKTMRFNQQTLAVKYRGNSVSDILQMSVDDAVEFFDQIPKLINILQVLKDLGLGYLALGQPSNMLSGGEAQRIKLAAELISNPTGMTLFVLDEPTRGLHQADIDRFLLVLEPLIQEGNSVLLIEHHPQVILNADWIIDLGPEGGQSGGYLLDEGTPQQIVSRKKGQTGQMLSDFISYSSHR</sequence>
<evidence type="ECO:0000256" key="6">
    <source>
        <dbReference type="ARBA" id="ARBA00022769"/>
    </source>
</evidence>
<dbReference type="Pfam" id="PF17760">
    <property type="entry name" value="UvrA_inter"/>
    <property type="match status" value="1"/>
</dbReference>
<reference evidence="15 16" key="1">
    <citation type="submission" date="2019-03" db="EMBL/GenBank/DDBJ databases">
        <title>Deep-cultivation of Planctomycetes and their phenomic and genomic characterization uncovers novel biology.</title>
        <authorList>
            <person name="Wiegand S."/>
            <person name="Jogler M."/>
            <person name="Boedeker C."/>
            <person name="Pinto D."/>
            <person name="Vollmers J."/>
            <person name="Rivas-Marin E."/>
            <person name="Kohn T."/>
            <person name="Peeters S.H."/>
            <person name="Heuer A."/>
            <person name="Rast P."/>
            <person name="Oberbeckmann S."/>
            <person name="Bunk B."/>
            <person name="Jeske O."/>
            <person name="Meyerdierks A."/>
            <person name="Storesund J.E."/>
            <person name="Kallscheuer N."/>
            <person name="Luecker S."/>
            <person name="Lage O.M."/>
            <person name="Pohl T."/>
            <person name="Merkel B.J."/>
            <person name="Hornburger P."/>
            <person name="Mueller R.-W."/>
            <person name="Bruemmer F."/>
            <person name="Labrenz M."/>
            <person name="Spormann A.M."/>
            <person name="Op den Camp H."/>
            <person name="Overmann J."/>
            <person name="Amann R."/>
            <person name="Jetten M.S.M."/>
            <person name="Mascher T."/>
            <person name="Medema M.H."/>
            <person name="Devos D.P."/>
            <person name="Kaster A.-K."/>
            <person name="Ovreas L."/>
            <person name="Rohde M."/>
            <person name="Galperin M.Y."/>
            <person name="Jogler C."/>
        </authorList>
    </citation>
    <scope>NUCLEOTIDE SEQUENCE [LARGE SCALE GENOMIC DNA]</scope>
    <source>
        <strain evidence="15 16">Enr17</strain>
    </source>
</reference>
<dbReference type="SUPFAM" id="SSF52540">
    <property type="entry name" value="P-loop containing nucleoside triphosphate hydrolases"/>
    <property type="match status" value="2"/>
</dbReference>
<feature type="domain" description="ABC transporter" evidence="14">
    <location>
        <begin position="495"/>
        <end position="840"/>
    </location>
</feature>
<proteinExistence type="inferred from homology"/>
<evidence type="ECO:0000256" key="1">
    <source>
        <dbReference type="ARBA" id="ARBA00004496"/>
    </source>
</evidence>
<evidence type="ECO:0000256" key="13">
    <source>
        <dbReference type="ARBA" id="ARBA00042156"/>
    </source>
</evidence>
<dbReference type="InterPro" id="IPR003439">
    <property type="entry name" value="ABC_transporter-like_ATP-bd"/>
</dbReference>
<gene>
    <name evidence="15" type="primary">uvrA_2</name>
    <name evidence="15" type="ORF">Enr17x_31390</name>
</gene>
<feature type="domain" description="ABC transporter" evidence="14">
    <location>
        <begin position="207"/>
        <end position="496"/>
    </location>
</feature>
<dbReference type="InterPro" id="IPR027417">
    <property type="entry name" value="P-loop_NTPase"/>
</dbReference>
<dbReference type="InterPro" id="IPR041102">
    <property type="entry name" value="UvrA_inter"/>
</dbReference>
<keyword evidence="10" id="KW-0234">DNA repair</keyword>
<dbReference type="Proteomes" id="UP000318313">
    <property type="component" value="Chromosome"/>
</dbReference>
<dbReference type="PANTHER" id="PTHR43152">
    <property type="entry name" value="UVRABC SYSTEM PROTEIN A"/>
    <property type="match status" value="1"/>
</dbReference>
<protein>
    <recommendedName>
        <fullName evidence="12">UvrABC system protein A</fullName>
    </recommendedName>
    <alternativeName>
        <fullName evidence="13">Excinuclease ABC subunit A</fullName>
    </alternativeName>
</protein>
<name>A0A518IDB2_9PLAN</name>
<evidence type="ECO:0000313" key="16">
    <source>
        <dbReference type="Proteomes" id="UP000318313"/>
    </source>
</evidence>
<keyword evidence="6" id="KW-0228">DNA excision</keyword>
<keyword evidence="7" id="KW-0067">ATP-binding</keyword>
<dbReference type="AlphaFoldDB" id="A0A518IDB2"/>
<dbReference type="PROSITE" id="PS00211">
    <property type="entry name" value="ABC_TRANSPORTER_1"/>
    <property type="match status" value="1"/>
</dbReference>
<evidence type="ECO:0000256" key="5">
    <source>
        <dbReference type="ARBA" id="ARBA00022763"/>
    </source>
</evidence>
<evidence type="ECO:0000256" key="11">
    <source>
        <dbReference type="ARBA" id="ARBA00038000"/>
    </source>
</evidence>
<evidence type="ECO:0000256" key="9">
    <source>
        <dbReference type="ARBA" id="ARBA00023125"/>
    </source>
</evidence>
<keyword evidence="3" id="KW-0677">Repeat</keyword>
<evidence type="ECO:0000256" key="7">
    <source>
        <dbReference type="ARBA" id="ARBA00022840"/>
    </source>
</evidence>
<dbReference type="GO" id="GO:0005524">
    <property type="term" value="F:ATP binding"/>
    <property type="evidence" value="ECO:0007669"/>
    <property type="project" value="UniProtKB-KW"/>
</dbReference>
<evidence type="ECO:0000313" key="15">
    <source>
        <dbReference type="EMBL" id="QDV51087.1"/>
    </source>
</evidence>